<dbReference type="CDD" id="cd14256">
    <property type="entry name" value="Dockerin_I"/>
    <property type="match status" value="1"/>
</dbReference>
<organism evidence="4 5">
    <name type="scientific">Candidatus Komeilibacteria bacterium CG_4_10_14_0_8_um_filter_37_78</name>
    <dbReference type="NCBI Taxonomy" id="1974471"/>
    <lineage>
        <taxon>Bacteria</taxon>
        <taxon>Candidatus Komeiliibacteriota</taxon>
    </lineage>
</organism>
<dbReference type="Gene3D" id="2.60.40.4070">
    <property type="match status" value="1"/>
</dbReference>
<sequence>MKKLTLVTFLFISAIFGTTINVPADFSEIQLAIDSAVEGDTILVAPGTYYENLYIDTNLIIHSTDGPEETIIDGSGIDRVVYFYIHVDNSTEFSGFTIINGYVNAENWDAPPEGYGGGLLCAGATPELSDLIISNNYGRKGGGLAFYYTYYYENYANINNVQVRNNESVWDAVYITTHARVNIVNCVISENTSTMPSGGIEIRNDSRATVVNTIIFNNAGNITYPIIFDEDNESNILTITYSDIEGGEAGVNTHNNGVLNWLEGNIDADPMLDDEYHLMTGSPCIDAGTAYFEWGEFLLDLGPDDYLGLAPDIGVYEFVGLLGDLNADGDINVTDIVLLVDIILTEPGTPYEMWAADYNEDGLVNVSDIVQIVFVILNPPGRTMTVSTTANYQLTENEFVLTVDGAVAGIQLTTSGGYLITDNYLPNGWEFHENGMTVLAFSLDGTSINSGPLFSYGGNLEIVEIIITDWNGNNVATLTPNQFTLHPAYPNPFNPMTNLSYDLPEDTDLTIAIYDLQGRMVEELANGHVSSGSYKVTWQADNQPSGMYFVQMVTGATVQTQKIILLK</sequence>
<proteinExistence type="predicted"/>
<dbReference type="EMBL" id="PFMC01000011">
    <property type="protein sequence ID" value="PIY95364.1"/>
    <property type="molecule type" value="Genomic_DNA"/>
</dbReference>
<name>A0A2M7RFA7_9BACT</name>
<feature type="domain" description="Dockerin" evidence="3">
    <location>
        <begin position="318"/>
        <end position="381"/>
    </location>
</feature>
<dbReference type="InterPro" id="IPR002105">
    <property type="entry name" value="Dockerin_1_rpt"/>
</dbReference>
<evidence type="ECO:0000259" key="3">
    <source>
        <dbReference type="PROSITE" id="PS51766"/>
    </source>
</evidence>
<dbReference type="InterPro" id="IPR012334">
    <property type="entry name" value="Pectin_lyas_fold"/>
</dbReference>
<dbReference type="GO" id="GO:0000272">
    <property type="term" value="P:polysaccharide catabolic process"/>
    <property type="evidence" value="ECO:0007669"/>
    <property type="project" value="InterPro"/>
</dbReference>
<dbReference type="InterPro" id="IPR018247">
    <property type="entry name" value="EF_Hand_1_Ca_BS"/>
</dbReference>
<accession>A0A2M7RFA7</accession>
<dbReference type="SUPFAM" id="SSF51126">
    <property type="entry name" value="Pectin lyase-like"/>
    <property type="match status" value="1"/>
</dbReference>
<dbReference type="Gene3D" id="1.10.1330.10">
    <property type="entry name" value="Dockerin domain"/>
    <property type="match status" value="1"/>
</dbReference>
<dbReference type="Proteomes" id="UP000228689">
    <property type="component" value="Unassembled WGS sequence"/>
</dbReference>
<dbReference type="InterPro" id="IPR026444">
    <property type="entry name" value="Secre_tail"/>
</dbReference>
<dbReference type="AlphaFoldDB" id="A0A2M7RFA7"/>
<dbReference type="InterPro" id="IPR016134">
    <property type="entry name" value="Dockerin_dom"/>
</dbReference>
<dbReference type="InterPro" id="IPR011050">
    <property type="entry name" value="Pectin_lyase_fold/virulence"/>
</dbReference>
<evidence type="ECO:0000313" key="4">
    <source>
        <dbReference type="EMBL" id="PIY95364.1"/>
    </source>
</evidence>
<dbReference type="InterPro" id="IPR036439">
    <property type="entry name" value="Dockerin_dom_sf"/>
</dbReference>
<dbReference type="Pfam" id="PF18962">
    <property type="entry name" value="Por_Secre_tail"/>
    <property type="match status" value="1"/>
</dbReference>
<dbReference type="PANTHER" id="PTHR22990">
    <property type="entry name" value="F-BOX ONLY PROTEIN"/>
    <property type="match status" value="1"/>
</dbReference>
<dbReference type="PROSITE" id="PS51766">
    <property type="entry name" value="DOCKERIN"/>
    <property type="match status" value="1"/>
</dbReference>
<evidence type="ECO:0000256" key="2">
    <source>
        <dbReference type="ARBA" id="ARBA00022737"/>
    </source>
</evidence>
<keyword evidence="2" id="KW-0677">Repeat</keyword>
<evidence type="ECO:0000313" key="5">
    <source>
        <dbReference type="Proteomes" id="UP000228689"/>
    </source>
</evidence>
<dbReference type="SUPFAM" id="SSF63446">
    <property type="entry name" value="Type I dockerin domain"/>
    <property type="match status" value="1"/>
</dbReference>
<dbReference type="PROSITE" id="PS00018">
    <property type="entry name" value="EF_HAND_1"/>
    <property type="match status" value="2"/>
</dbReference>
<dbReference type="GO" id="GO:0004553">
    <property type="term" value="F:hydrolase activity, hydrolyzing O-glycosyl compounds"/>
    <property type="evidence" value="ECO:0007669"/>
    <property type="project" value="InterPro"/>
</dbReference>
<dbReference type="InterPro" id="IPR051550">
    <property type="entry name" value="SCF-Subunits/Alg-Epimerases"/>
</dbReference>
<comment type="caution">
    <text evidence="4">The sequence shown here is derived from an EMBL/GenBank/DDBJ whole genome shotgun (WGS) entry which is preliminary data.</text>
</comment>
<dbReference type="Gene3D" id="2.160.20.10">
    <property type="entry name" value="Single-stranded right-handed beta-helix, Pectin lyase-like"/>
    <property type="match status" value="1"/>
</dbReference>
<dbReference type="NCBIfam" id="TIGR04183">
    <property type="entry name" value="Por_Secre_tail"/>
    <property type="match status" value="1"/>
</dbReference>
<protein>
    <recommendedName>
        <fullName evidence="1">Probable pectate lyase C</fullName>
    </recommendedName>
</protein>
<reference evidence="5" key="1">
    <citation type="submission" date="2017-09" db="EMBL/GenBank/DDBJ databases">
        <title>Depth-based differentiation of microbial function through sediment-hosted aquifers and enrichment of novel symbionts in the deep terrestrial subsurface.</title>
        <authorList>
            <person name="Probst A.J."/>
            <person name="Ladd B."/>
            <person name="Jarett J.K."/>
            <person name="Geller-Mcgrath D.E."/>
            <person name="Sieber C.M.K."/>
            <person name="Emerson J.B."/>
            <person name="Anantharaman K."/>
            <person name="Thomas B.C."/>
            <person name="Malmstrom R."/>
            <person name="Stieglmeier M."/>
            <person name="Klingl A."/>
            <person name="Woyke T."/>
            <person name="Ryan C.M."/>
            <person name="Banfield J.F."/>
        </authorList>
    </citation>
    <scope>NUCLEOTIDE SEQUENCE [LARGE SCALE GENOMIC DNA]</scope>
</reference>
<evidence type="ECO:0000256" key="1">
    <source>
        <dbReference type="ARBA" id="ARBA00016512"/>
    </source>
</evidence>
<dbReference type="PANTHER" id="PTHR22990:SF15">
    <property type="entry name" value="F-BOX ONLY PROTEIN 10"/>
    <property type="match status" value="1"/>
</dbReference>
<dbReference type="Pfam" id="PF00404">
    <property type="entry name" value="Dockerin_1"/>
    <property type="match status" value="1"/>
</dbReference>
<gene>
    <name evidence="4" type="ORF">COY67_00380</name>
</gene>